<dbReference type="RefSeq" id="YP_010667966.1">
    <property type="nucleotide sequence ID" value="NC_070952.1"/>
</dbReference>
<organism evidence="1 2">
    <name type="scientific">Erwinia phage AH04</name>
    <dbReference type="NCBI Taxonomy" id="2869569"/>
    <lineage>
        <taxon>Viruses</taxon>
        <taxon>Duplodnaviria</taxon>
        <taxon>Heunggongvirae</taxon>
        <taxon>Uroviricota</taxon>
        <taxon>Caudoviricetes</taxon>
        <taxon>Chimalliviridae</taxon>
        <taxon>Meadowvirus</taxon>
        <taxon>Meadowvirus AH04</taxon>
    </lineage>
</organism>
<dbReference type="EMBL" id="MZ501267">
    <property type="protein sequence ID" value="QZA70687.1"/>
    <property type="molecule type" value="Genomic_DNA"/>
</dbReference>
<evidence type="ECO:0000313" key="1">
    <source>
        <dbReference type="EMBL" id="QZA70687.1"/>
    </source>
</evidence>
<dbReference type="GeneID" id="77944092"/>
<gene>
    <name evidence="1" type="primary">212</name>
    <name evidence="1" type="ORF">AH04_212</name>
</gene>
<name>A0AAE7X0R8_9CAUD</name>
<sequence>MPLVPVHHPVLDHDSAIIALFGSYEKYRNSPLLKEINERVHYLTDLKSIIRRTMEKEHKEIPWWDIFNKGVSLIAFRVFLPSFDKDVDKLILRYGVMRPLPVKFFLNELNNEFGVFYQQHKKMFDRLGIKEYRYDHQ</sequence>
<proteinExistence type="predicted"/>
<keyword evidence="2" id="KW-1185">Reference proteome</keyword>
<dbReference type="KEGG" id="vg:77944092"/>
<dbReference type="Proteomes" id="UP000827517">
    <property type="component" value="Segment"/>
</dbReference>
<reference evidence="1" key="1">
    <citation type="submission" date="2021-07" db="EMBL/GenBank/DDBJ databases">
        <authorList>
            <person name="Roth S.J."/>
            <person name="Krukonis G.P."/>
            <person name="Delesalle V.A."/>
        </authorList>
    </citation>
    <scope>NUCLEOTIDE SEQUENCE</scope>
</reference>
<evidence type="ECO:0000313" key="2">
    <source>
        <dbReference type="Proteomes" id="UP000827517"/>
    </source>
</evidence>
<protein>
    <submittedName>
        <fullName evidence="1">Uncharacterized protein</fullName>
    </submittedName>
</protein>
<accession>A0AAE7X0R8</accession>